<dbReference type="PANTHER" id="PTHR47413">
    <property type="entry name" value="LIPASE-LIKE PAD4"/>
    <property type="match status" value="1"/>
</dbReference>
<proteinExistence type="predicted"/>
<name>A0AA88DUE7_FICCA</name>
<evidence type="ECO:0000313" key="1">
    <source>
        <dbReference type="EMBL" id="GMN61678.1"/>
    </source>
</evidence>
<reference evidence="1" key="1">
    <citation type="submission" date="2023-07" db="EMBL/GenBank/DDBJ databases">
        <title>draft genome sequence of fig (Ficus carica).</title>
        <authorList>
            <person name="Takahashi T."/>
            <person name="Nishimura K."/>
        </authorList>
    </citation>
    <scope>NUCLEOTIDE SEQUENCE</scope>
</reference>
<organism evidence="1 2">
    <name type="scientific">Ficus carica</name>
    <name type="common">Common fig</name>
    <dbReference type="NCBI Taxonomy" id="3494"/>
    <lineage>
        <taxon>Eukaryota</taxon>
        <taxon>Viridiplantae</taxon>
        <taxon>Streptophyta</taxon>
        <taxon>Embryophyta</taxon>
        <taxon>Tracheophyta</taxon>
        <taxon>Spermatophyta</taxon>
        <taxon>Magnoliopsida</taxon>
        <taxon>eudicotyledons</taxon>
        <taxon>Gunneridae</taxon>
        <taxon>Pentapetalae</taxon>
        <taxon>rosids</taxon>
        <taxon>fabids</taxon>
        <taxon>Rosales</taxon>
        <taxon>Moraceae</taxon>
        <taxon>Ficeae</taxon>
        <taxon>Ficus</taxon>
    </lineage>
</organism>
<evidence type="ECO:0000313" key="2">
    <source>
        <dbReference type="Proteomes" id="UP001187192"/>
    </source>
</evidence>
<dbReference type="Proteomes" id="UP001187192">
    <property type="component" value="Unassembled WGS sequence"/>
</dbReference>
<dbReference type="EMBL" id="BTGU01000115">
    <property type="protein sequence ID" value="GMN61678.1"/>
    <property type="molecule type" value="Genomic_DNA"/>
</dbReference>
<accession>A0AA88DUE7</accession>
<dbReference type="PANTHER" id="PTHR47413:SF2">
    <property type="entry name" value="LIPASE-LIKE PAD4"/>
    <property type="match status" value="1"/>
</dbReference>
<sequence>MESEASAFETSEMVATFVASTPLVRESWRLCSIANTTAPMGFVTEHRGDDVGYLAFSGVQAGDSILDPNWASLVPLESAGAGLFGPLVSGGEGDDDRKPVMVHAGLLELFMSMHRSATLINQSTLRSLLILVL</sequence>
<dbReference type="AlphaFoldDB" id="A0AA88DUE7"/>
<keyword evidence="2" id="KW-1185">Reference proteome</keyword>
<comment type="caution">
    <text evidence="1">The sequence shown here is derived from an EMBL/GenBank/DDBJ whole genome shotgun (WGS) entry which is preliminary data.</text>
</comment>
<protein>
    <submittedName>
        <fullName evidence="1">Uncharacterized protein</fullName>
    </submittedName>
</protein>
<gene>
    <name evidence="1" type="ORF">TIFTF001_030747</name>
</gene>